<dbReference type="PANTHER" id="PTHR28259:SF1">
    <property type="entry name" value="FLUORIDE EXPORT PROTEIN 1-RELATED"/>
    <property type="match status" value="1"/>
</dbReference>
<gene>
    <name evidence="10 11" type="primary">crcB</name>
    <name evidence="10" type="synonym">fluC</name>
    <name evidence="11" type="ORF">AB8U03_14525</name>
</gene>
<organism evidence="11 12">
    <name type="scientific">Clostridium moutaii</name>
    <dbReference type="NCBI Taxonomy" id="3240932"/>
    <lineage>
        <taxon>Bacteria</taxon>
        <taxon>Bacillati</taxon>
        <taxon>Bacillota</taxon>
        <taxon>Clostridia</taxon>
        <taxon>Eubacteriales</taxon>
        <taxon>Clostridiaceae</taxon>
        <taxon>Clostridium</taxon>
    </lineage>
</organism>
<keyword evidence="2 10" id="KW-1003">Cell membrane</keyword>
<dbReference type="NCBIfam" id="TIGR00494">
    <property type="entry name" value="crcB"/>
    <property type="match status" value="1"/>
</dbReference>
<evidence type="ECO:0000313" key="12">
    <source>
        <dbReference type="Proteomes" id="UP001564657"/>
    </source>
</evidence>
<comment type="similarity">
    <text evidence="7 10">Belongs to the fluoride channel Fluc/FEX (TC 1.A.43) family.</text>
</comment>
<evidence type="ECO:0000256" key="7">
    <source>
        <dbReference type="ARBA" id="ARBA00035120"/>
    </source>
</evidence>
<dbReference type="RefSeq" id="WP_369705289.1">
    <property type="nucleotide sequence ID" value="NZ_JBGEWD010000018.1"/>
</dbReference>
<dbReference type="HAMAP" id="MF_00454">
    <property type="entry name" value="FluC"/>
    <property type="match status" value="1"/>
</dbReference>
<sequence>MRKYIFIAIAGSLGTILRYVIRNIHISNYKGIIPINTLLINISGSFLLAFILTVALEIWTFDTDIRLGIATGFIGSYTTFSTMCKETVELMRRGYYYSAISYICFSAMLGLAAAYFGVILAREVISKLVNKNNSYNLEDEDTPEHEQLRREIR</sequence>
<keyword evidence="6 10" id="KW-0407">Ion channel</keyword>
<keyword evidence="3 10" id="KW-0812">Transmembrane</keyword>
<evidence type="ECO:0000256" key="8">
    <source>
        <dbReference type="ARBA" id="ARBA00035585"/>
    </source>
</evidence>
<dbReference type="EMBL" id="JBGEWD010000018">
    <property type="protein sequence ID" value="MEY8001393.1"/>
    <property type="molecule type" value="Genomic_DNA"/>
</dbReference>
<keyword evidence="10" id="KW-0915">Sodium</keyword>
<protein>
    <recommendedName>
        <fullName evidence="10">Fluoride-specific ion channel FluC</fullName>
    </recommendedName>
</protein>
<evidence type="ECO:0000256" key="10">
    <source>
        <dbReference type="HAMAP-Rule" id="MF_00454"/>
    </source>
</evidence>
<proteinExistence type="inferred from homology"/>
<keyword evidence="10" id="KW-0406">Ion transport</keyword>
<comment type="function">
    <text evidence="9 10">Fluoride-specific ion channel. Important for reducing fluoride concentration in the cell, thus reducing its toxicity.</text>
</comment>
<dbReference type="Pfam" id="PF02537">
    <property type="entry name" value="CRCB"/>
    <property type="match status" value="1"/>
</dbReference>
<dbReference type="InterPro" id="IPR003691">
    <property type="entry name" value="FluC"/>
</dbReference>
<reference evidence="11 12" key="1">
    <citation type="submission" date="2024-08" db="EMBL/GenBank/DDBJ databases">
        <title>Clostridium lapicellarii sp. nov., and Clostridium renhuaiense sp. nov., two species isolated from the mud in a fermentation cellar used for producing sauce-flavour Chinese liquors.</title>
        <authorList>
            <person name="Yang F."/>
            <person name="Wang H."/>
            <person name="Chen L.Q."/>
            <person name="Zhou N."/>
            <person name="Lu J.J."/>
            <person name="Pu X.X."/>
            <person name="Wan B."/>
            <person name="Wang L."/>
            <person name="Liu S.J."/>
        </authorList>
    </citation>
    <scope>NUCLEOTIDE SEQUENCE [LARGE SCALE GENOMIC DNA]</scope>
    <source>
        <strain evidence="11 12">MT-5</strain>
    </source>
</reference>
<keyword evidence="10" id="KW-0813">Transport</keyword>
<feature type="transmembrane region" description="Helical" evidence="10">
    <location>
        <begin position="95"/>
        <end position="121"/>
    </location>
</feature>
<comment type="activity regulation">
    <text evidence="10">Na(+) is not transported, but it plays an essential structural role and its presence is essential for fluoride channel function.</text>
</comment>
<comment type="caution">
    <text evidence="11">The sequence shown here is derived from an EMBL/GenBank/DDBJ whole genome shotgun (WGS) entry which is preliminary data.</text>
</comment>
<keyword evidence="5 10" id="KW-0472">Membrane</keyword>
<feature type="transmembrane region" description="Helical" evidence="10">
    <location>
        <begin position="38"/>
        <end position="58"/>
    </location>
</feature>
<evidence type="ECO:0000256" key="5">
    <source>
        <dbReference type="ARBA" id="ARBA00023136"/>
    </source>
</evidence>
<accession>A0ABV4BX36</accession>
<evidence type="ECO:0000313" key="11">
    <source>
        <dbReference type="EMBL" id="MEY8001393.1"/>
    </source>
</evidence>
<comment type="subcellular location">
    <subcellularLocation>
        <location evidence="1 10">Cell membrane</location>
        <topology evidence="1 10">Multi-pass membrane protein</topology>
    </subcellularLocation>
</comment>
<comment type="caution">
    <text evidence="10">Lacks conserved residue(s) required for the propagation of feature annotation.</text>
</comment>
<keyword evidence="4 10" id="KW-1133">Transmembrane helix</keyword>
<feature type="binding site" evidence="10">
    <location>
        <position position="75"/>
    </location>
    <ligand>
        <name>Na(+)</name>
        <dbReference type="ChEBI" id="CHEBI:29101"/>
        <note>structural</note>
    </ligand>
</feature>
<evidence type="ECO:0000256" key="4">
    <source>
        <dbReference type="ARBA" id="ARBA00022989"/>
    </source>
</evidence>
<comment type="catalytic activity">
    <reaction evidence="8">
        <text>fluoride(in) = fluoride(out)</text>
        <dbReference type="Rhea" id="RHEA:76159"/>
        <dbReference type="ChEBI" id="CHEBI:17051"/>
    </reaction>
    <physiologicalReaction direction="left-to-right" evidence="8">
        <dbReference type="Rhea" id="RHEA:76160"/>
    </physiologicalReaction>
</comment>
<dbReference type="Proteomes" id="UP001564657">
    <property type="component" value="Unassembled WGS sequence"/>
</dbReference>
<evidence type="ECO:0000256" key="3">
    <source>
        <dbReference type="ARBA" id="ARBA00022692"/>
    </source>
</evidence>
<evidence type="ECO:0000256" key="1">
    <source>
        <dbReference type="ARBA" id="ARBA00004651"/>
    </source>
</evidence>
<evidence type="ECO:0000256" key="6">
    <source>
        <dbReference type="ARBA" id="ARBA00023303"/>
    </source>
</evidence>
<keyword evidence="10" id="KW-0479">Metal-binding</keyword>
<feature type="binding site" evidence="10">
    <location>
        <position position="78"/>
    </location>
    <ligand>
        <name>Na(+)</name>
        <dbReference type="ChEBI" id="CHEBI:29101"/>
        <note>structural</note>
    </ligand>
</feature>
<evidence type="ECO:0000256" key="2">
    <source>
        <dbReference type="ARBA" id="ARBA00022475"/>
    </source>
</evidence>
<evidence type="ECO:0000256" key="9">
    <source>
        <dbReference type="ARBA" id="ARBA00049940"/>
    </source>
</evidence>
<name>A0ABV4BX36_9CLOT</name>
<keyword evidence="12" id="KW-1185">Reference proteome</keyword>
<dbReference type="PANTHER" id="PTHR28259">
    <property type="entry name" value="FLUORIDE EXPORT PROTEIN 1-RELATED"/>
    <property type="match status" value="1"/>
</dbReference>